<evidence type="ECO:0008006" key="3">
    <source>
        <dbReference type="Google" id="ProtNLM"/>
    </source>
</evidence>
<dbReference type="EMBL" id="UINC01001271">
    <property type="protein sequence ID" value="SUZ76237.1"/>
    <property type="molecule type" value="Genomic_DNA"/>
</dbReference>
<comment type="similarity">
    <text evidence="1">Belongs to the enoyl-CoA hydratase/isomerase family.</text>
</comment>
<accession>A0A381QDS6</accession>
<dbReference type="InterPro" id="IPR029045">
    <property type="entry name" value="ClpP/crotonase-like_dom_sf"/>
</dbReference>
<sequence length="266" mass="29118">MEYEEIIYETKDAVALITLNRPDKLNAWTPRMCEEQAHAIEQANADSSIGSIIMTGAGRGFCAGADIGGTFQTRLDGEDPGNDTAGGSGGMPAGVDWISIVRESKPIIAAVNGAAVGIGVTMILPFDMIVCSDKAKFGFVFIKMGIVPELASTHFLVSRVGWGRANEMMLSGSLYSGKEAFDYGLAEYVVNEDELLDKSFELANLFSENPDTQLRMTKRLLTENAVTTDIKAAEELETKLLQECWEREEHAEAVSAFMEKRKPKFR</sequence>
<dbReference type="AlphaFoldDB" id="A0A381QDS6"/>
<organism evidence="2">
    <name type="scientific">marine metagenome</name>
    <dbReference type="NCBI Taxonomy" id="408172"/>
    <lineage>
        <taxon>unclassified sequences</taxon>
        <taxon>metagenomes</taxon>
        <taxon>ecological metagenomes</taxon>
    </lineage>
</organism>
<dbReference type="SUPFAM" id="SSF52096">
    <property type="entry name" value="ClpP/crotonase"/>
    <property type="match status" value="1"/>
</dbReference>
<dbReference type="Pfam" id="PF00378">
    <property type="entry name" value="ECH_1"/>
    <property type="match status" value="1"/>
</dbReference>
<dbReference type="InterPro" id="IPR051053">
    <property type="entry name" value="ECH/Chromodomain_protein"/>
</dbReference>
<dbReference type="PANTHER" id="PTHR43684:SF4">
    <property type="entry name" value="ENOYL-COA HYDRATASE_ISOMERASE FAMILY PROTEIN (AFU_ORTHOLOGUE AFUA_1G01890)"/>
    <property type="match status" value="1"/>
</dbReference>
<evidence type="ECO:0000256" key="1">
    <source>
        <dbReference type="ARBA" id="ARBA00005254"/>
    </source>
</evidence>
<proteinExistence type="inferred from homology"/>
<name>A0A381QDS6_9ZZZZ</name>
<gene>
    <name evidence="2" type="ORF">METZ01_LOCUS29091</name>
</gene>
<dbReference type="InterPro" id="IPR001753">
    <property type="entry name" value="Enoyl-CoA_hydra/iso"/>
</dbReference>
<reference evidence="2" key="1">
    <citation type="submission" date="2018-05" db="EMBL/GenBank/DDBJ databases">
        <authorList>
            <person name="Lanie J.A."/>
            <person name="Ng W.-L."/>
            <person name="Kazmierczak K.M."/>
            <person name="Andrzejewski T.M."/>
            <person name="Davidsen T.M."/>
            <person name="Wayne K.J."/>
            <person name="Tettelin H."/>
            <person name="Glass J.I."/>
            <person name="Rusch D."/>
            <person name="Podicherti R."/>
            <person name="Tsui H.-C.T."/>
            <person name="Winkler M.E."/>
        </authorList>
    </citation>
    <scope>NUCLEOTIDE SEQUENCE</scope>
</reference>
<protein>
    <recommendedName>
        <fullName evidence="3">Enoyl-CoA hydratase</fullName>
    </recommendedName>
</protein>
<dbReference type="CDD" id="cd06558">
    <property type="entry name" value="crotonase-like"/>
    <property type="match status" value="1"/>
</dbReference>
<dbReference type="Gene3D" id="3.90.226.10">
    <property type="entry name" value="2-enoyl-CoA Hydratase, Chain A, domain 1"/>
    <property type="match status" value="1"/>
</dbReference>
<evidence type="ECO:0000313" key="2">
    <source>
        <dbReference type="EMBL" id="SUZ76237.1"/>
    </source>
</evidence>
<dbReference type="PANTHER" id="PTHR43684">
    <property type="match status" value="1"/>
</dbReference>